<keyword evidence="1" id="KW-1015">Disulfide bond</keyword>
<name>A0A6P8GT83_CLUHA</name>
<feature type="domain" description="C-type lectin" evidence="4">
    <location>
        <begin position="25"/>
        <end position="139"/>
    </location>
</feature>
<feature type="region of interest" description="Disordered" evidence="2">
    <location>
        <begin position="315"/>
        <end position="355"/>
    </location>
</feature>
<organism evidence="5 6">
    <name type="scientific">Clupea harengus</name>
    <name type="common">Atlantic herring</name>
    <dbReference type="NCBI Taxonomy" id="7950"/>
    <lineage>
        <taxon>Eukaryota</taxon>
        <taxon>Metazoa</taxon>
        <taxon>Chordata</taxon>
        <taxon>Craniata</taxon>
        <taxon>Vertebrata</taxon>
        <taxon>Euteleostomi</taxon>
        <taxon>Actinopterygii</taxon>
        <taxon>Neopterygii</taxon>
        <taxon>Teleostei</taxon>
        <taxon>Clupei</taxon>
        <taxon>Clupeiformes</taxon>
        <taxon>Clupeoidei</taxon>
        <taxon>Clupeidae</taxon>
        <taxon>Clupea</taxon>
    </lineage>
</organism>
<dbReference type="PANTHER" id="PTHR45784:SF3">
    <property type="entry name" value="C-TYPE LECTIN DOMAIN FAMILY 4 MEMBER K-LIKE-RELATED"/>
    <property type="match status" value="1"/>
</dbReference>
<evidence type="ECO:0000313" key="6">
    <source>
        <dbReference type="RefSeq" id="XP_031441106.1"/>
    </source>
</evidence>
<dbReference type="InterPro" id="IPR018378">
    <property type="entry name" value="C-type_lectin_CS"/>
</dbReference>
<evidence type="ECO:0000256" key="3">
    <source>
        <dbReference type="SAM" id="SignalP"/>
    </source>
</evidence>
<dbReference type="Proteomes" id="UP000515152">
    <property type="component" value="Chromosome 18"/>
</dbReference>
<reference evidence="6 7" key="1">
    <citation type="submission" date="2025-04" db="UniProtKB">
        <authorList>
            <consortium name="RefSeq"/>
        </authorList>
    </citation>
    <scope>IDENTIFICATION</scope>
</reference>
<feature type="signal peptide" evidence="3">
    <location>
        <begin position="1"/>
        <end position="20"/>
    </location>
</feature>
<dbReference type="PROSITE" id="PS50041">
    <property type="entry name" value="C_TYPE_LECTIN_2"/>
    <property type="match status" value="2"/>
</dbReference>
<dbReference type="CDD" id="cd03602">
    <property type="entry name" value="CLECT_1"/>
    <property type="match status" value="1"/>
</dbReference>
<evidence type="ECO:0000313" key="5">
    <source>
        <dbReference type="Proteomes" id="UP000515152"/>
    </source>
</evidence>
<dbReference type="InterPro" id="IPR016187">
    <property type="entry name" value="CTDL_fold"/>
</dbReference>
<dbReference type="SUPFAM" id="SSF56436">
    <property type="entry name" value="C-type lectin-like"/>
    <property type="match status" value="2"/>
</dbReference>
<dbReference type="OrthoDB" id="6369810at2759"/>
<feature type="compositionally biased region" description="Basic residues" evidence="2">
    <location>
        <begin position="331"/>
        <end position="355"/>
    </location>
</feature>
<dbReference type="InterPro" id="IPR001304">
    <property type="entry name" value="C-type_lectin-like"/>
</dbReference>
<evidence type="ECO:0000313" key="7">
    <source>
        <dbReference type="RefSeq" id="XP_042566360.1"/>
    </source>
</evidence>
<gene>
    <name evidence="6 7" type="primary">LOC105908819</name>
</gene>
<dbReference type="PANTHER" id="PTHR45784">
    <property type="entry name" value="C-TYPE LECTIN DOMAIN FAMILY 20 MEMBER A-RELATED"/>
    <property type="match status" value="1"/>
</dbReference>
<sequence length="355" mass="41582">MTLLLITTLLFSGLCSLSSCVPRQFHVVKEKKTWTEAQRYCKEEFTDLATIDNMREMEMLNSTINEADAADAWIGLKQGSSPKWQWSLADRDFYREDGTEFRNWNSYQPDGTNNNCTVMKGNGIWHNRRCDETKPFVCYDGRNSKHPYVLVTVVKNWADAQKYCREKHTDLASVRNETENNQIQTILGSYTEAWIGLFRDAWEWSDNSTSSFRHWDTGEPNYIESEKCTQLYLNGRWNNYNCDLPGPFICFEGTTTTTSATTMTPELTTHTSQVRRKQIVRVEFQVNSSLPLSDAEFQERLMDQIRKKLQDGGLPADAKLTWKKQPDGRIFHKKNEKKEKKERRRRRKRKSKDEF</sequence>
<feature type="chain" id="PRO_5044652966" evidence="3">
    <location>
        <begin position="21"/>
        <end position="355"/>
    </location>
</feature>
<dbReference type="RefSeq" id="XP_031441106.1">
    <property type="nucleotide sequence ID" value="XM_031585246.2"/>
</dbReference>
<dbReference type="AlphaFoldDB" id="A0A6P8GT83"/>
<dbReference type="KEGG" id="char:105908819"/>
<dbReference type="Gene3D" id="3.10.100.10">
    <property type="entry name" value="Mannose-Binding Protein A, subunit A"/>
    <property type="match status" value="2"/>
</dbReference>
<dbReference type="GeneID" id="105908819"/>
<feature type="domain" description="C-type lectin" evidence="4">
    <location>
        <begin position="143"/>
        <end position="251"/>
    </location>
</feature>
<dbReference type="PROSITE" id="PS00615">
    <property type="entry name" value="C_TYPE_LECTIN_1"/>
    <property type="match status" value="1"/>
</dbReference>
<dbReference type="Pfam" id="PF00059">
    <property type="entry name" value="Lectin_C"/>
    <property type="match status" value="2"/>
</dbReference>
<dbReference type="InterPro" id="IPR016186">
    <property type="entry name" value="C-type_lectin-like/link_sf"/>
</dbReference>
<dbReference type="SMART" id="SM00034">
    <property type="entry name" value="CLECT"/>
    <property type="match status" value="2"/>
</dbReference>
<evidence type="ECO:0000256" key="2">
    <source>
        <dbReference type="SAM" id="MobiDB-lite"/>
    </source>
</evidence>
<proteinExistence type="predicted"/>
<accession>A0A6P8GT83</accession>
<evidence type="ECO:0000256" key="1">
    <source>
        <dbReference type="ARBA" id="ARBA00023157"/>
    </source>
</evidence>
<protein>
    <submittedName>
        <fullName evidence="6 7">Neurocan core protein-like</fullName>
    </submittedName>
</protein>
<dbReference type="RefSeq" id="XP_042566360.1">
    <property type="nucleotide sequence ID" value="XM_042710426.1"/>
</dbReference>
<evidence type="ECO:0000259" key="4">
    <source>
        <dbReference type="PROSITE" id="PS50041"/>
    </source>
</evidence>
<keyword evidence="3" id="KW-0732">Signal</keyword>
<keyword evidence="5" id="KW-1185">Reference proteome</keyword>